<feature type="domain" description="Chorismate-utilising enzyme C-terminal" evidence="6">
    <location>
        <begin position="128"/>
        <end position="374"/>
    </location>
</feature>
<dbReference type="EC" id="5.4.4.2" evidence="3"/>
<dbReference type="STRING" id="596327.PORUE0001_0621"/>
<keyword evidence="4 7" id="KW-0413">Isomerase</keyword>
<dbReference type="eggNOG" id="COG1169">
    <property type="taxonomic scope" value="Bacteria"/>
</dbReference>
<dbReference type="InterPro" id="IPR005801">
    <property type="entry name" value="ADC_synthase"/>
</dbReference>
<gene>
    <name evidence="7" type="ORF">PORUE0001_0621</name>
</gene>
<dbReference type="Proteomes" id="UP000003303">
    <property type="component" value="Unassembled WGS sequence"/>
</dbReference>
<evidence type="ECO:0000259" key="6">
    <source>
        <dbReference type="Pfam" id="PF00425"/>
    </source>
</evidence>
<dbReference type="InterPro" id="IPR004561">
    <property type="entry name" value="IsoChor_synthase"/>
</dbReference>
<comment type="caution">
    <text evidence="7">The sequence shown here is derived from an EMBL/GenBank/DDBJ whole genome shotgun (WGS) entry which is preliminary data.</text>
</comment>
<evidence type="ECO:0000256" key="5">
    <source>
        <dbReference type="ARBA" id="ARBA00041564"/>
    </source>
</evidence>
<proteinExistence type="inferred from homology"/>
<reference evidence="7 8" key="1">
    <citation type="submission" date="2009-04" db="EMBL/GenBank/DDBJ databases">
        <authorList>
            <person name="Sebastian Y."/>
            <person name="Madupu R."/>
            <person name="Durkin A.S."/>
            <person name="Torralba M."/>
            <person name="Methe B."/>
            <person name="Sutton G.G."/>
            <person name="Strausberg R.L."/>
            <person name="Nelson K.E."/>
        </authorList>
    </citation>
    <scope>NUCLEOTIDE SEQUENCE [LARGE SCALE GENOMIC DNA]</scope>
    <source>
        <strain evidence="7 8">60-3</strain>
    </source>
</reference>
<dbReference type="RefSeq" id="WP_007365300.1">
    <property type="nucleotide sequence ID" value="NZ_ACLR01000123.1"/>
</dbReference>
<accession>C2MBE4</accession>
<dbReference type="AlphaFoldDB" id="C2MBE4"/>
<evidence type="ECO:0000256" key="1">
    <source>
        <dbReference type="ARBA" id="ARBA00000799"/>
    </source>
</evidence>
<evidence type="ECO:0000313" key="8">
    <source>
        <dbReference type="Proteomes" id="UP000003303"/>
    </source>
</evidence>
<keyword evidence="8" id="KW-1185">Reference proteome</keyword>
<dbReference type="SUPFAM" id="SSF56322">
    <property type="entry name" value="ADC synthase"/>
    <property type="match status" value="1"/>
</dbReference>
<comment type="similarity">
    <text evidence="2">Belongs to the isochorismate synthase family.</text>
</comment>
<name>C2MBE4_9PORP</name>
<dbReference type="GO" id="GO:0008909">
    <property type="term" value="F:isochorismate synthase activity"/>
    <property type="evidence" value="ECO:0007669"/>
    <property type="project" value="UniProtKB-EC"/>
</dbReference>
<dbReference type="PANTHER" id="PTHR42839:SF2">
    <property type="entry name" value="ISOCHORISMATE SYNTHASE ENTC"/>
    <property type="match status" value="1"/>
</dbReference>
<evidence type="ECO:0000256" key="2">
    <source>
        <dbReference type="ARBA" id="ARBA00005297"/>
    </source>
</evidence>
<dbReference type="Pfam" id="PF00425">
    <property type="entry name" value="Chorismate_bind"/>
    <property type="match status" value="1"/>
</dbReference>
<evidence type="ECO:0000256" key="3">
    <source>
        <dbReference type="ARBA" id="ARBA00012824"/>
    </source>
</evidence>
<organism evidence="7 8">
    <name type="scientific">Porphyromonas uenonis 60-3</name>
    <dbReference type="NCBI Taxonomy" id="596327"/>
    <lineage>
        <taxon>Bacteria</taxon>
        <taxon>Pseudomonadati</taxon>
        <taxon>Bacteroidota</taxon>
        <taxon>Bacteroidia</taxon>
        <taxon>Bacteroidales</taxon>
        <taxon>Porphyromonadaceae</taxon>
        <taxon>Porphyromonas</taxon>
    </lineage>
</organism>
<evidence type="ECO:0000313" key="7">
    <source>
        <dbReference type="EMBL" id="EEK16962.1"/>
    </source>
</evidence>
<protein>
    <recommendedName>
        <fullName evidence="3">isochorismate synthase</fullName>
        <ecNumber evidence="3">5.4.4.2</ecNumber>
    </recommendedName>
    <alternativeName>
        <fullName evidence="5">Isochorismate mutase</fullName>
    </alternativeName>
</protein>
<dbReference type="Gene3D" id="3.60.120.10">
    <property type="entry name" value="Anthranilate synthase"/>
    <property type="match status" value="1"/>
</dbReference>
<comment type="catalytic activity">
    <reaction evidence="1">
        <text>chorismate = isochorismate</text>
        <dbReference type="Rhea" id="RHEA:18985"/>
        <dbReference type="ChEBI" id="CHEBI:29748"/>
        <dbReference type="ChEBI" id="CHEBI:29780"/>
        <dbReference type="EC" id="5.4.4.2"/>
    </reaction>
</comment>
<sequence>MLSKRSHKELKGRSCSCDELVTLVAERMNRRAPFACFRLPGEGRTVHEIGLQNEARAVATTTEELREWKKHLAGFLMAPFAVTIETPMLWIEEEQGKQGASVLQLAACDEAELESFPPVAPIPQALPDSYRVTFARFMEHLQDGMAEKLVLAHLVELPSIATAQVVGAFDKALTHYPNAFVSLCYTPQSGLWLCATPEMLLRGDGADWQTVALAGTMPRQADGEPSVWSEKNRREHHYVQRFIGELLEQEGIPYQALDVETTTTGQLQHLQARFALQLPEGYAPITLAERLHPTPAVCGTPQRVAQRLILEEESAERSYYAGFLGWYEPERRVDLFVQIRCLQLLPEQALRLYAGGGIVRGSSLESEWQEVLHKLSAIHSLIR</sequence>
<dbReference type="PANTHER" id="PTHR42839">
    <property type="entry name" value="ISOCHORISMATE SYNTHASE ENTC"/>
    <property type="match status" value="1"/>
</dbReference>
<dbReference type="EMBL" id="ACLR01000123">
    <property type="protein sequence ID" value="EEK16962.1"/>
    <property type="molecule type" value="Genomic_DNA"/>
</dbReference>
<dbReference type="InterPro" id="IPR015890">
    <property type="entry name" value="Chorismate_C"/>
</dbReference>
<evidence type="ECO:0000256" key="4">
    <source>
        <dbReference type="ARBA" id="ARBA00023235"/>
    </source>
</evidence>
<dbReference type="NCBIfam" id="TIGR00543">
    <property type="entry name" value="isochor_syn"/>
    <property type="match status" value="1"/>
</dbReference>